<feature type="non-terminal residue" evidence="12">
    <location>
        <position position="1"/>
    </location>
</feature>
<keyword evidence="2" id="KW-1003">Cell membrane</keyword>
<evidence type="ECO:0000256" key="4">
    <source>
        <dbReference type="ARBA" id="ARBA00022737"/>
    </source>
</evidence>
<keyword evidence="6" id="KW-0130">Cell adhesion</keyword>
<dbReference type="PRINTS" id="PR00205">
    <property type="entry name" value="CADHERIN"/>
</dbReference>
<dbReference type="PROSITE" id="PS00232">
    <property type="entry name" value="CADHERIN_1"/>
    <property type="match status" value="2"/>
</dbReference>
<keyword evidence="13" id="KW-1185">Reference proteome</keyword>
<evidence type="ECO:0000256" key="9">
    <source>
        <dbReference type="ARBA" id="ARBA00023180"/>
    </source>
</evidence>
<sequence length="216" mass="23939">YAKDENGKDVEPAIDLRVSVEDINDNSPVFTSEVFVCSVEELSATNTLIMVLNATDADKPNTLNTKLAYKIVSQEPGDKLLFLLTKDGEVRTTSATLDREQQASYSLEVEVKDRDGDPNGGLAGTAKVKIKVVDVNDNIPVLEKEEYSGEVEENVEGVEILRMKAFDDDEEFTDNWFANFSIISGNEGGHFQIITDEQTNEGVLMLVKVRKLNKIC</sequence>
<feature type="domain" description="Cadherin" evidence="11">
    <location>
        <begin position="2"/>
        <end position="30"/>
    </location>
</feature>
<evidence type="ECO:0000256" key="2">
    <source>
        <dbReference type="ARBA" id="ARBA00022475"/>
    </source>
</evidence>
<evidence type="ECO:0000313" key="13">
    <source>
        <dbReference type="Proteomes" id="UP000228934"/>
    </source>
</evidence>
<keyword evidence="3" id="KW-0812">Transmembrane</keyword>
<gene>
    <name evidence="12" type="ORF">AB205_0051820</name>
</gene>
<comment type="subcellular location">
    <subcellularLocation>
        <location evidence="1">Cell membrane</location>
    </subcellularLocation>
</comment>
<evidence type="ECO:0000256" key="10">
    <source>
        <dbReference type="PROSITE-ProRule" id="PRU00043"/>
    </source>
</evidence>
<dbReference type="GO" id="GO:0007156">
    <property type="term" value="P:homophilic cell adhesion via plasma membrane adhesion molecules"/>
    <property type="evidence" value="ECO:0007669"/>
    <property type="project" value="InterPro"/>
</dbReference>
<dbReference type="OrthoDB" id="8961010at2759"/>
<dbReference type="Pfam" id="PF00028">
    <property type="entry name" value="Cadherin"/>
    <property type="match status" value="1"/>
</dbReference>
<dbReference type="GO" id="GO:0030057">
    <property type="term" value="C:desmosome"/>
    <property type="evidence" value="ECO:0007669"/>
    <property type="project" value="TreeGrafter"/>
</dbReference>
<proteinExistence type="predicted"/>
<evidence type="ECO:0000259" key="11">
    <source>
        <dbReference type="PROSITE" id="PS50268"/>
    </source>
</evidence>
<dbReference type="FunFam" id="2.60.40.60:FF:000068">
    <property type="entry name" value="Desmoglein 1"/>
    <property type="match status" value="1"/>
</dbReference>
<accession>A0A2G9RW48</accession>
<dbReference type="PROSITE" id="PS50268">
    <property type="entry name" value="CADHERIN_2"/>
    <property type="match status" value="2"/>
</dbReference>
<keyword evidence="7" id="KW-1133">Transmembrane helix</keyword>
<dbReference type="EMBL" id="KV931705">
    <property type="protein sequence ID" value="PIO32102.1"/>
    <property type="molecule type" value="Genomic_DNA"/>
</dbReference>
<dbReference type="CDD" id="cd11304">
    <property type="entry name" value="Cadherin_repeat"/>
    <property type="match status" value="1"/>
</dbReference>
<evidence type="ECO:0000256" key="7">
    <source>
        <dbReference type="ARBA" id="ARBA00022989"/>
    </source>
</evidence>
<dbReference type="SMART" id="SM00112">
    <property type="entry name" value="CA"/>
    <property type="match status" value="1"/>
</dbReference>
<keyword evidence="9" id="KW-0325">Glycoprotein</keyword>
<protein>
    <recommendedName>
        <fullName evidence="11">Cadherin domain-containing protein</fullName>
    </recommendedName>
</protein>
<dbReference type="InterPro" id="IPR020894">
    <property type="entry name" value="Cadherin_CS"/>
</dbReference>
<dbReference type="GO" id="GO:0005509">
    <property type="term" value="F:calcium ion binding"/>
    <property type="evidence" value="ECO:0007669"/>
    <property type="project" value="UniProtKB-UniRule"/>
</dbReference>
<evidence type="ECO:0000256" key="1">
    <source>
        <dbReference type="ARBA" id="ARBA00004236"/>
    </source>
</evidence>
<dbReference type="PANTHER" id="PTHR24025:SF1">
    <property type="entry name" value="DESMOGLEIN-2"/>
    <property type="match status" value="1"/>
</dbReference>
<organism evidence="12 13">
    <name type="scientific">Aquarana catesbeiana</name>
    <name type="common">American bullfrog</name>
    <name type="synonym">Rana catesbeiana</name>
    <dbReference type="NCBI Taxonomy" id="8400"/>
    <lineage>
        <taxon>Eukaryota</taxon>
        <taxon>Metazoa</taxon>
        <taxon>Chordata</taxon>
        <taxon>Craniata</taxon>
        <taxon>Vertebrata</taxon>
        <taxon>Euteleostomi</taxon>
        <taxon>Amphibia</taxon>
        <taxon>Batrachia</taxon>
        <taxon>Anura</taxon>
        <taxon>Neobatrachia</taxon>
        <taxon>Ranoidea</taxon>
        <taxon>Ranidae</taxon>
        <taxon>Aquarana</taxon>
    </lineage>
</organism>
<evidence type="ECO:0000256" key="5">
    <source>
        <dbReference type="ARBA" id="ARBA00022837"/>
    </source>
</evidence>
<dbReference type="Proteomes" id="UP000228934">
    <property type="component" value="Unassembled WGS sequence"/>
</dbReference>
<evidence type="ECO:0000313" key="12">
    <source>
        <dbReference type="EMBL" id="PIO32102.1"/>
    </source>
</evidence>
<evidence type="ECO:0000256" key="6">
    <source>
        <dbReference type="ARBA" id="ARBA00022889"/>
    </source>
</evidence>
<dbReference type="FunFam" id="2.60.40.60:FF:000019">
    <property type="entry name" value="Cadherin 2"/>
    <property type="match status" value="1"/>
</dbReference>
<dbReference type="InterPro" id="IPR002126">
    <property type="entry name" value="Cadherin-like_dom"/>
</dbReference>
<keyword evidence="5 10" id="KW-0106">Calcium</keyword>
<dbReference type="GO" id="GO:0005886">
    <property type="term" value="C:plasma membrane"/>
    <property type="evidence" value="ECO:0007669"/>
    <property type="project" value="UniProtKB-SubCell"/>
</dbReference>
<dbReference type="InterPro" id="IPR050971">
    <property type="entry name" value="Cadherin-domain_protein"/>
</dbReference>
<dbReference type="InterPro" id="IPR015919">
    <property type="entry name" value="Cadherin-like_sf"/>
</dbReference>
<dbReference type="AlphaFoldDB" id="A0A2G9RW48"/>
<evidence type="ECO:0000256" key="8">
    <source>
        <dbReference type="ARBA" id="ARBA00023136"/>
    </source>
</evidence>
<reference evidence="13" key="1">
    <citation type="journal article" date="2017" name="Nat. Commun.">
        <title>The North American bullfrog draft genome provides insight into hormonal regulation of long noncoding RNA.</title>
        <authorList>
            <person name="Hammond S.A."/>
            <person name="Warren R.L."/>
            <person name="Vandervalk B.P."/>
            <person name="Kucuk E."/>
            <person name="Khan H."/>
            <person name="Gibb E.A."/>
            <person name="Pandoh P."/>
            <person name="Kirk H."/>
            <person name="Zhao Y."/>
            <person name="Jones M."/>
            <person name="Mungall A.J."/>
            <person name="Coope R."/>
            <person name="Pleasance S."/>
            <person name="Moore R.A."/>
            <person name="Holt R.A."/>
            <person name="Round J.M."/>
            <person name="Ohora S."/>
            <person name="Walle B.V."/>
            <person name="Veldhoen N."/>
            <person name="Helbing C.C."/>
            <person name="Birol I."/>
        </authorList>
    </citation>
    <scope>NUCLEOTIDE SEQUENCE [LARGE SCALE GENOMIC DNA]</scope>
</reference>
<keyword evidence="8" id="KW-0472">Membrane</keyword>
<name>A0A2G9RW48_AQUCT</name>
<dbReference type="PANTHER" id="PTHR24025">
    <property type="entry name" value="DESMOGLEIN FAMILY MEMBER"/>
    <property type="match status" value="1"/>
</dbReference>
<feature type="domain" description="Cadherin" evidence="11">
    <location>
        <begin position="31"/>
        <end position="142"/>
    </location>
</feature>
<evidence type="ECO:0000256" key="3">
    <source>
        <dbReference type="ARBA" id="ARBA00022692"/>
    </source>
</evidence>
<dbReference type="Gene3D" id="2.60.40.60">
    <property type="entry name" value="Cadherins"/>
    <property type="match status" value="2"/>
</dbReference>
<keyword evidence="4" id="KW-0677">Repeat</keyword>
<dbReference type="SUPFAM" id="SSF49313">
    <property type="entry name" value="Cadherin-like"/>
    <property type="match status" value="2"/>
</dbReference>